<dbReference type="Gene3D" id="1.10.238.160">
    <property type="match status" value="1"/>
</dbReference>
<gene>
    <name evidence="1" type="ORF">OLEAN_C10880</name>
</gene>
<evidence type="ECO:0000313" key="1">
    <source>
        <dbReference type="EMBL" id="CCK75264.1"/>
    </source>
</evidence>
<protein>
    <submittedName>
        <fullName evidence="1">Phage transcriptional regulator, AlpA</fullName>
    </submittedName>
</protein>
<dbReference type="InterPro" id="IPR010260">
    <property type="entry name" value="AlpA"/>
</dbReference>
<dbReference type="Pfam" id="PF05930">
    <property type="entry name" value="Phage_AlpA"/>
    <property type="match status" value="1"/>
</dbReference>
<dbReference type="STRING" id="698738.OLEAN_C10880"/>
<sequence>MNHPKIVRRPAVLELLQISRSNLYSKIENGLFPKPIQLGVRAVFWLSTENEAVLAAMIQGQSQEEIKHLVKTLVEARKQFKAVA</sequence>
<organism evidence="1 2">
    <name type="scientific">Oleispira antarctica RB-8</name>
    <dbReference type="NCBI Taxonomy" id="698738"/>
    <lineage>
        <taxon>Bacteria</taxon>
        <taxon>Pseudomonadati</taxon>
        <taxon>Pseudomonadota</taxon>
        <taxon>Gammaproteobacteria</taxon>
        <taxon>Oceanospirillales</taxon>
        <taxon>Oceanospirillaceae</taxon>
        <taxon>Oleispira</taxon>
    </lineage>
</organism>
<dbReference type="HOGENOM" id="CLU_140176_5_0_6"/>
<evidence type="ECO:0000313" key="2">
    <source>
        <dbReference type="Proteomes" id="UP000032749"/>
    </source>
</evidence>
<keyword evidence="2" id="KW-1185">Reference proteome</keyword>
<dbReference type="Proteomes" id="UP000032749">
    <property type="component" value="Chromosome"/>
</dbReference>
<dbReference type="AlphaFoldDB" id="R4YSU1"/>
<name>R4YSU1_OLEAN</name>
<dbReference type="EMBL" id="FO203512">
    <property type="protein sequence ID" value="CCK75264.1"/>
    <property type="molecule type" value="Genomic_DNA"/>
</dbReference>
<dbReference type="OrthoDB" id="8455288at2"/>
<proteinExistence type="predicted"/>
<reference evidence="1 2" key="1">
    <citation type="journal article" date="2013" name="Nat. Commun.">
        <title>Genome sequence and functional genomic analysis of the oil-degrading bacterium Oleispira antarctica.</title>
        <authorList>
            <person name="Kube M."/>
            <person name="Chernikova T.N."/>
            <person name="Al-Ramahi Y."/>
            <person name="Beloqui A."/>
            <person name="Lopez-Cortez N."/>
            <person name="Guazzaroni M.E."/>
            <person name="Heipieper H.J."/>
            <person name="Klages S."/>
            <person name="Kotsyurbenko O.R."/>
            <person name="Langer I."/>
            <person name="Nechitaylo T.Y."/>
            <person name="Lunsdorf H."/>
            <person name="Fernandez M."/>
            <person name="Juarez S."/>
            <person name="Ciordia S."/>
            <person name="Singer A."/>
            <person name="Kagan O."/>
            <person name="Egorova O."/>
            <person name="Petit P.A."/>
            <person name="Stogios P."/>
            <person name="Kim Y."/>
            <person name="Tchigvintsev A."/>
            <person name="Flick R."/>
            <person name="Denaro R."/>
            <person name="Genovese M."/>
            <person name="Albar J.P."/>
            <person name="Reva O.N."/>
            <person name="Martinez-Gomariz M."/>
            <person name="Tran H."/>
            <person name="Ferrer M."/>
            <person name="Savchenko A."/>
            <person name="Yakunin A.F."/>
            <person name="Yakimov M.M."/>
            <person name="Golyshina O.V."/>
            <person name="Reinhardt R."/>
            <person name="Golyshin P.N."/>
        </authorList>
    </citation>
    <scope>NUCLEOTIDE SEQUENCE [LARGE SCALE GENOMIC DNA]</scope>
</reference>
<accession>R4YSU1</accession>
<dbReference type="KEGG" id="oai:OLEAN_C10880"/>